<name>A0ABW0TXK1_9BACL</name>
<dbReference type="PIRSF" id="PIRSF036361">
    <property type="entry name" value="YunD"/>
    <property type="match status" value="1"/>
</dbReference>
<dbReference type="SUPFAM" id="SSF56300">
    <property type="entry name" value="Metallo-dependent phosphatases"/>
    <property type="match status" value="1"/>
</dbReference>
<dbReference type="InterPro" id="IPR036907">
    <property type="entry name" value="5'-Nucleotdase_C_sf"/>
</dbReference>
<feature type="domain" description="Calcineurin-like phosphoesterase" evidence="2">
    <location>
        <begin position="9"/>
        <end position="208"/>
    </location>
</feature>
<dbReference type="PANTHER" id="PTHR11575:SF23">
    <property type="entry name" value="5-NUCLEOTIDASE FAMILY PROTEIN"/>
    <property type="match status" value="1"/>
</dbReference>
<evidence type="ECO:0000313" key="4">
    <source>
        <dbReference type="Proteomes" id="UP001596071"/>
    </source>
</evidence>
<keyword evidence="4" id="KW-1185">Reference proteome</keyword>
<keyword evidence="1" id="KW-0378">Hydrolase</keyword>
<dbReference type="PRINTS" id="PR01607">
    <property type="entry name" value="APYRASEFAMLY"/>
</dbReference>
<dbReference type="Proteomes" id="UP001596071">
    <property type="component" value="Unassembled WGS sequence"/>
</dbReference>
<dbReference type="InterPro" id="IPR006179">
    <property type="entry name" value="5_nucleotidase/apyrase"/>
</dbReference>
<evidence type="ECO:0000313" key="3">
    <source>
        <dbReference type="EMBL" id="MFC5602573.1"/>
    </source>
</evidence>
<comment type="caution">
    <text evidence="3">The sequence shown here is derived from an EMBL/GenBank/DDBJ whole genome shotgun (WGS) entry which is preliminary data.</text>
</comment>
<dbReference type="InterPro" id="IPR004843">
    <property type="entry name" value="Calcineurin-like_PHP"/>
</dbReference>
<evidence type="ECO:0000259" key="2">
    <source>
        <dbReference type="Pfam" id="PF00149"/>
    </source>
</evidence>
<proteinExistence type="inferred from homology"/>
<dbReference type="SUPFAM" id="SSF55816">
    <property type="entry name" value="5'-nucleotidase (syn. UDP-sugar hydrolase), C-terminal domain"/>
    <property type="match status" value="1"/>
</dbReference>
<sequence>MRRREETIHLYHTNDIHSHFDSWPKISRYLQTQRGLNDSAEEACFIFDIGDHVDRSHPFTEGTSGKGNVALLNRAGYDAVTIGNNEGITMSKKALNSLYEGADFDVILCNLTETDGSLPQWLNPYVIYETASGIRVGVIGATAMYTAFYAKLGWLIEEPRQELKKVAEQIRHKTDMIICLSHLGVNEDRLLAEECKQIDVILGAHTHHLFPEGEMVNDTLLAATGKFGEYVGHVEIHVDCDMKIVDKSAEVIRVAELESREEDVQEVNELIHTGNETLEENVFYTASPLKQQLFVDSPISSFFGRALVEYTGADCAMFNAGIFLGSLDKGWVTKRMVHALLPHPINPCTVTLDGAELLEVYRLSKNESWPETEIKGLGFRGTFMGKMIFERLFRTDAGELYAGNRKVIAGKTYTLATLDMFTFGYFFPSLKTAEKEYHMPELIRDVFIWYGMKRDNRIDPDTRNARYKRE</sequence>
<protein>
    <submittedName>
        <fullName evidence="3">Bifunctional metallophosphatase/5'-nucleotidase</fullName>
    </submittedName>
</protein>
<dbReference type="EMBL" id="JBHSNP010000009">
    <property type="protein sequence ID" value="MFC5602573.1"/>
    <property type="molecule type" value="Genomic_DNA"/>
</dbReference>
<dbReference type="RefSeq" id="WP_381442692.1">
    <property type="nucleotide sequence ID" value="NZ_JBHSNP010000009.1"/>
</dbReference>
<dbReference type="InterPro" id="IPR011240">
    <property type="entry name" value="Pesterase_YunD"/>
</dbReference>
<evidence type="ECO:0000256" key="1">
    <source>
        <dbReference type="RuleBase" id="RU362119"/>
    </source>
</evidence>
<dbReference type="InterPro" id="IPR029052">
    <property type="entry name" value="Metallo-depent_PP-like"/>
</dbReference>
<dbReference type="Gene3D" id="3.90.780.10">
    <property type="entry name" value="5'-Nucleotidase, C-terminal domain"/>
    <property type="match status" value="1"/>
</dbReference>
<organism evidence="3 4">
    <name type="scientific">Sporosarcina koreensis</name>
    <dbReference type="NCBI Taxonomy" id="334735"/>
    <lineage>
        <taxon>Bacteria</taxon>
        <taxon>Bacillati</taxon>
        <taxon>Bacillota</taxon>
        <taxon>Bacilli</taxon>
        <taxon>Bacillales</taxon>
        <taxon>Caryophanaceae</taxon>
        <taxon>Sporosarcina</taxon>
    </lineage>
</organism>
<gene>
    <name evidence="3" type="ORF">ACFPTP_05015</name>
</gene>
<comment type="similarity">
    <text evidence="1">Belongs to the 5'-nucleotidase family.</text>
</comment>
<accession>A0ABW0TXK1</accession>
<reference evidence="4" key="1">
    <citation type="journal article" date="2019" name="Int. J. Syst. Evol. Microbiol.">
        <title>The Global Catalogue of Microorganisms (GCM) 10K type strain sequencing project: providing services to taxonomists for standard genome sequencing and annotation.</title>
        <authorList>
            <consortium name="The Broad Institute Genomics Platform"/>
            <consortium name="The Broad Institute Genome Sequencing Center for Infectious Disease"/>
            <person name="Wu L."/>
            <person name="Ma J."/>
        </authorList>
    </citation>
    <scope>NUCLEOTIDE SEQUENCE [LARGE SCALE GENOMIC DNA]</scope>
    <source>
        <strain evidence="4">KACC 11299</strain>
    </source>
</reference>
<dbReference type="Pfam" id="PF00149">
    <property type="entry name" value="Metallophos"/>
    <property type="match status" value="1"/>
</dbReference>
<dbReference type="Gene3D" id="3.60.21.10">
    <property type="match status" value="1"/>
</dbReference>
<dbReference type="CDD" id="cd00845">
    <property type="entry name" value="MPP_UshA_N_like"/>
    <property type="match status" value="1"/>
</dbReference>
<dbReference type="PANTHER" id="PTHR11575">
    <property type="entry name" value="5'-NUCLEOTIDASE-RELATED"/>
    <property type="match status" value="1"/>
</dbReference>
<keyword evidence="1" id="KW-0547">Nucleotide-binding</keyword>